<evidence type="ECO:0000259" key="2">
    <source>
        <dbReference type="Pfam" id="PF26514"/>
    </source>
</evidence>
<dbReference type="AlphaFoldDB" id="A0A8E7B058"/>
<keyword evidence="4" id="KW-1185">Reference proteome</keyword>
<keyword evidence="1" id="KW-0472">Membrane</keyword>
<evidence type="ECO:0000256" key="1">
    <source>
        <dbReference type="SAM" id="Phobius"/>
    </source>
</evidence>
<dbReference type="GeneID" id="65097820"/>
<proteinExistence type="predicted"/>
<accession>A0A8E7B058</accession>
<keyword evidence="1" id="KW-1133">Transmembrane helix</keyword>
<evidence type="ECO:0000313" key="3">
    <source>
        <dbReference type="EMBL" id="QVV87962.1"/>
    </source>
</evidence>
<dbReference type="InterPro" id="IPR058486">
    <property type="entry name" value="DUF8173"/>
</dbReference>
<reference evidence="3 4" key="1">
    <citation type="submission" date="2021-05" db="EMBL/GenBank/DDBJ databases">
        <title>A novel Methanospirillum isolate from a pyrite-forming mixed culture.</title>
        <authorList>
            <person name="Bunk B."/>
            <person name="Sproer C."/>
            <person name="Spring S."/>
            <person name="Pester M."/>
        </authorList>
    </citation>
    <scope>NUCLEOTIDE SEQUENCE [LARGE SCALE GENOMIC DNA]</scope>
    <source>
        <strain evidence="3 4">J.3.6.1-F.2.7.3</strain>
    </source>
</reference>
<feature type="transmembrane region" description="Helical" evidence="1">
    <location>
        <begin position="316"/>
        <end position="337"/>
    </location>
</feature>
<dbReference type="KEGG" id="mrtj:KHC33_11510"/>
<gene>
    <name evidence="3" type="ORF">KHC33_11510</name>
</gene>
<feature type="domain" description="DUF8173" evidence="2">
    <location>
        <begin position="190"/>
        <end position="330"/>
    </location>
</feature>
<protein>
    <recommendedName>
        <fullName evidence="2">DUF8173 domain-containing protein</fullName>
    </recommendedName>
</protein>
<sequence>MTKTTIQKILFILFLIILTGFFISPVSAFDTRSGDNIVISEPIDDDLIASGGSMIVNAPVKSITWAGGTLIVNEPVERNLVAAGGTIQVNAPVGTDIFAAGGNIDINGNVGGKVMAVGGSVTMSGNAENIAASGGTVVLGKNTVISKDAIISASGYTTQATIQGNLTIEEEDESGFDIDKIGEAVGAFITMAMILCFIGFLILGIILIKICPAFFTALVKTGTEKTLLSFVAGIAGLVIGFILFVILLITLIGIPIACLLMLLMLIGLSLSTIMSGAVLGSWVLNIAKKETGLIWGFILGFIILHILFFIPVIGFFIWAIAVFLGFGMLILTCYDVYSDSGL</sequence>
<dbReference type="EMBL" id="CP075546">
    <property type="protein sequence ID" value="QVV87962.1"/>
    <property type="molecule type" value="Genomic_DNA"/>
</dbReference>
<dbReference type="Pfam" id="PF26514">
    <property type="entry name" value="DUF8173"/>
    <property type="match status" value="1"/>
</dbReference>
<organism evidence="3 4">
    <name type="scientific">Methanospirillum purgamenti</name>
    <dbReference type="NCBI Taxonomy" id="2834276"/>
    <lineage>
        <taxon>Archaea</taxon>
        <taxon>Methanobacteriati</taxon>
        <taxon>Methanobacteriota</taxon>
        <taxon>Stenosarchaea group</taxon>
        <taxon>Methanomicrobia</taxon>
        <taxon>Methanomicrobiales</taxon>
        <taxon>Methanospirillaceae</taxon>
        <taxon>Methanospirillum</taxon>
    </lineage>
</organism>
<dbReference type="RefSeq" id="WP_214418779.1">
    <property type="nucleotide sequence ID" value="NZ_CP075546.1"/>
</dbReference>
<feature type="transmembrane region" description="Helical" evidence="1">
    <location>
        <begin position="188"/>
        <end position="215"/>
    </location>
</feature>
<evidence type="ECO:0000313" key="4">
    <source>
        <dbReference type="Proteomes" id="UP000680656"/>
    </source>
</evidence>
<name>A0A8E7B058_9EURY</name>
<feature type="transmembrane region" description="Helical" evidence="1">
    <location>
        <begin position="227"/>
        <end position="254"/>
    </location>
</feature>
<feature type="transmembrane region" description="Helical" evidence="1">
    <location>
        <begin position="291"/>
        <end position="310"/>
    </location>
</feature>
<keyword evidence="1" id="KW-0812">Transmembrane</keyword>
<feature type="transmembrane region" description="Helical" evidence="1">
    <location>
        <begin position="260"/>
        <end position="284"/>
    </location>
</feature>
<dbReference type="Proteomes" id="UP000680656">
    <property type="component" value="Chromosome"/>
</dbReference>